<keyword evidence="3" id="KW-1185">Reference proteome</keyword>
<feature type="compositionally biased region" description="Low complexity" evidence="1">
    <location>
        <begin position="8"/>
        <end position="20"/>
    </location>
</feature>
<proteinExistence type="predicted"/>
<evidence type="ECO:0000256" key="1">
    <source>
        <dbReference type="SAM" id="MobiDB-lite"/>
    </source>
</evidence>
<evidence type="ECO:0000313" key="3">
    <source>
        <dbReference type="Proteomes" id="UP001497516"/>
    </source>
</evidence>
<feature type="region of interest" description="Disordered" evidence="1">
    <location>
        <begin position="1"/>
        <end position="75"/>
    </location>
</feature>
<name>A0AAV2FTB7_9ROSI</name>
<protein>
    <submittedName>
        <fullName evidence="2">Uncharacterized protein</fullName>
    </submittedName>
</protein>
<accession>A0AAV2FTB7</accession>
<reference evidence="2 3" key="1">
    <citation type="submission" date="2024-04" db="EMBL/GenBank/DDBJ databases">
        <authorList>
            <person name="Fracassetti M."/>
        </authorList>
    </citation>
    <scope>NUCLEOTIDE SEQUENCE [LARGE SCALE GENOMIC DNA]</scope>
</reference>
<dbReference type="AlphaFoldDB" id="A0AAV2FTB7"/>
<dbReference type="EMBL" id="OZ034820">
    <property type="protein sequence ID" value="CAL1401601.1"/>
    <property type="molecule type" value="Genomic_DNA"/>
</dbReference>
<dbReference type="Proteomes" id="UP001497516">
    <property type="component" value="Chromosome 7"/>
</dbReference>
<gene>
    <name evidence="2" type="ORF">LTRI10_LOCUS41649</name>
</gene>
<organism evidence="2 3">
    <name type="scientific">Linum trigynum</name>
    <dbReference type="NCBI Taxonomy" id="586398"/>
    <lineage>
        <taxon>Eukaryota</taxon>
        <taxon>Viridiplantae</taxon>
        <taxon>Streptophyta</taxon>
        <taxon>Embryophyta</taxon>
        <taxon>Tracheophyta</taxon>
        <taxon>Spermatophyta</taxon>
        <taxon>Magnoliopsida</taxon>
        <taxon>eudicotyledons</taxon>
        <taxon>Gunneridae</taxon>
        <taxon>Pentapetalae</taxon>
        <taxon>rosids</taxon>
        <taxon>fabids</taxon>
        <taxon>Malpighiales</taxon>
        <taxon>Linaceae</taxon>
        <taxon>Linum</taxon>
    </lineage>
</organism>
<evidence type="ECO:0000313" key="2">
    <source>
        <dbReference type="EMBL" id="CAL1401601.1"/>
    </source>
</evidence>
<sequence length="75" mass="7366">MASPRDQPSGAGASPHHSSGNEADATPVRPSQPGAGASHHSPGGDTGATPARPSQFGAGASKRPSASGKRHVVEF</sequence>